<protein>
    <submittedName>
        <fullName evidence="1">Uncharacterized protein</fullName>
    </submittedName>
</protein>
<dbReference type="EMBL" id="FNQC01000013">
    <property type="protein sequence ID" value="SDZ40235.1"/>
    <property type="molecule type" value="Genomic_DNA"/>
</dbReference>
<proteinExistence type="predicted"/>
<gene>
    <name evidence="1" type="ORF">SAMN05444412_11312</name>
</gene>
<accession>A0A1H3SRR0</accession>
<sequence length="40" mass="4778">MQRITTHFQRGQYLESVEGMSIEVNKQYINIETGFFSTFF</sequence>
<name>A0A1H3SRR0_9BACT</name>
<keyword evidence="2" id="KW-1185">Reference proteome</keyword>
<dbReference type="Proteomes" id="UP000199663">
    <property type="component" value="Unassembled WGS sequence"/>
</dbReference>
<evidence type="ECO:0000313" key="2">
    <source>
        <dbReference type="Proteomes" id="UP000199663"/>
    </source>
</evidence>
<evidence type="ECO:0000313" key="1">
    <source>
        <dbReference type="EMBL" id="SDZ40235.1"/>
    </source>
</evidence>
<comment type="caution">
    <text evidence="1">The sequence shown here is derived from an EMBL/GenBank/DDBJ whole genome shotgun (WGS) entry which is preliminary data.</text>
</comment>
<organism evidence="1 2">
    <name type="scientific">Rhodonellum ikkaensis</name>
    <dbReference type="NCBI Taxonomy" id="336829"/>
    <lineage>
        <taxon>Bacteria</taxon>
        <taxon>Pseudomonadati</taxon>
        <taxon>Bacteroidota</taxon>
        <taxon>Cytophagia</taxon>
        <taxon>Cytophagales</taxon>
        <taxon>Cytophagaceae</taxon>
        <taxon>Rhodonellum</taxon>
    </lineage>
</organism>
<reference evidence="1 2" key="1">
    <citation type="submission" date="2016-10" db="EMBL/GenBank/DDBJ databases">
        <authorList>
            <person name="Varghese N."/>
            <person name="Submissions S."/>
        </authorList>
    </citation>
    <scope>NUCLEOTIDE SEQUENCE [LARGE SCALE GENOMIC DNA]</scope>
    <source>
        <strain evidence="1 2">DSM 17997</strain>
    </source>
</reference>